<evidence type="ECO:0000313" key="14">
    <source>
        <dbReference type="WBParaSite" id="scaffold36187_cov161.g23047"/>
    </source>
</evidence>
<dbReference type="InterPro" id="IPR009000">
    <property type="entry name" value="Transl_B-barrel_sf"/>
</dbReference>
<dbReference type="PANTHER" id="PTHR43721">
    <property type="entry name" value="ELONGATION FACTOR TU-RELATED"/>
    <property type="match status" value="1"/>
</dbReference>
<dbReference type="CDD" id="cd01884">
    <property type="entry name" value="EF_Tu"/>
    <property type="match status" value="1"/>
</dbReference>
<evidence type="ECO:0000256" key="4">
    <source>
        <dbReference type="ARBA" id="ARBA00022490"/>
    </source>
</evidence>
<evidence type="ECO:0000256" key="11">
    <source>
        <dbReference type="ARBA" id="ARBA00023134"/>
    </source>
</evidence>
<keyword evidence="8" id="KW-0378">Hydrolase</keyword>
<dbReference type="Pfam" id="PF00009">
    <property type="entry name" value="GTP_EFTU"/>
    <property type="match status" value="1"/>
</dbReference>
<dbReference type="Gene3D" id="3.40.50.300">
    <property type="entry name" value="P-loop containing nucleotide triphosphate hydrolases"/>
    <property type="match status" value="1"/>
</dbReference>
<protein>
    <recommendedName>
        <fullName evidence="3">protein-synthesizing GTPase</fullName>
        <ecNumber evidence="3">3.6.5.3</ecNumber>
    </recommendedName>
</protein>
<dbReference type="InterPro" id="IPR027417">
    <property type="entry name" value="P-loop_NTPase"/>
</dbReference>
<dbReference type="SUPFAM" id="SSF50447">
    <property type="entry name" value="Translation proteins"/>
    <property type="match status" value="1"/>
</dbReference>
<dbReference type="WBParaSite" id="scaffold36187_cov161.g23047">
    <property type="protein sequence ID" value="scaffold36187_cov161.g23047"/>
    <property type="gene ID" value="scaffold36187_cov161.g23047"/>
</dbReference>
<dbReference type="PRINTS" id="PR00315">
    <property type="entry name" value="ELONGATNFCT"/>
</dbReference>
<keyword evidence="9" id="KW-0460">Magnesium</keyword>
<evidence type="ECO:0000256" key="9">
    <source>
        <dbReference type="ARBA" id="ARBA00022842"/>
    </source>
</evidence>
<sequence length="460" mass="52057">MARITLFSRTLNYSSKYFYSIARNIKATAQEKPSKLHLNVGTIGHVDHGKTTLSSAITKCFLFPLTLLMLTFNSYDDIDRAPQERARGITINIANLEYETKERHYAHIDCPGHSDYIKNMITGTSQMDAAILVIAATDGVMPQTKEHLMLAKQIGLEEVIVFINKADLVDKDDLELVEMEARELLNDYSFDGETTKVINGSALQALQGEDHNCIDELLKALDSLKPPNRSEEGSFLMPIANKIKIPNSKDSVLIGTVERGQLKKGEHIEIRGFEHFQKVTAGEIQVFKKTVNQVRAGEQCGILCRNLIFDGVHKGMWLGAPGTVQTTNIVKARSLFGGWRFGVMIKLYMLNENENGRKQGIRSGHTVLTFCTTWDKGCRIFFDNELLMPGEVTNAYLVFLREVPIRKGCKITLRESRRRVLGHGIVLELYEQQFLDTWNRFDAEGFLKDLKPLDENKKRK</sequence>
<evidence type="ECO:0000259" key="12">
    <source>
        <dbReference type="PROSITE" id="PS51722"/>
    </source>
</evidence>
<dbReference type="SUPFAM" id="SSF52540">
    <property type="entry name" value="P-loop containing nucleoside triphosphate hydrolases"/>
    <property type="match status" value="1"/>
</dbReference>
<keyword evidence="11" id="KW-0342">GTP-binding</keyword>
<dbReference type="Proteomes" id="UP000887561">
    <property type="component" value="Unplaced"/>
</dbReference>
<dbReference type="GO" id="GO:0003746">
    <property type="term" value="F:translation elongation factor activity"/>
    <property type="evidence" value="ECO:0007669"/>
    <property type="project" value="UniProtKB-KW"/>
</dbReference>
<keyword evidence="5" id="KW-0479">Metal-binding</keyword>
<dbReference type="Gene3D" id="2.40.30.10">
    <property type="entry name" value="Translation factors"/>
    <property type="match status" value="2"/>
</dbReference>
<comment type="subunit">
    <text evidence="2">Monomer.</text>
</comment>
<dbReference type="AlphaFoldDB" id="A0A915MHC7"/>
<dbReference type="EC" id="3.6.5.3" evidence="3"/>
<dbReference type="GO" id="GO:0046872">
    <property type="term" value="F:metal ion binding"/>
    <property type="evidence" value="ECO:0007669"/>
    <property type="project" value="UniProtKB-KW"/>
</dbReference>
<feature type="domain" description="Tr-type G" evidence="12">
    <location>
        <begin position="35"/>
        <end position="229"/>
    </location>
</feature>
<accession>A0A915MHC7</accession>
<proteinExistence type="inferred from homology"/>
<keyword evidence="13" id="KW-1185">Reference proteome</keyword>
<dbReference type="GO" id="GO:0070125">
    <property type="term" value="P:mitochondrial translational elongation"/>
    <property type="evidence" value="ECO:0007669"/>
    <property type="project" value="TreeGrafter"/>
</dbReference>
<dbReference type="Pfam" id="PF03144">
    <property type="entry name" value="GTP_EFTU_D2"/>
    <property type="match status" value="1"/>
</dbReference>
<comment type="similarity">
    <text evidence="1">Belongs to the TRAFAC class translation factor GTPase superfamily. Classic translation factor GTPase family. EF-Tu/EF-1A subfamily.</text>
</comment>
<dbReference type="InterPro" id="IPR009001">
    <property type="entry name" value="Transl_elong_EF1A/Init_IF2_C"/>
</dbReference>
<dbReference type="InterPro" id="IPR004161">
    <property type="entry name" value="EFTu-like_2"/>
</dbReference>
<name>A0A915MHC7_MELJA</name>
<dbReference type="InterPro" id="IPR000795">
    <property type="entry name" value="T_Tr_GTP-bd_dom"/>
</dbReference>
<dbReference type="InterPro" id="IPR031157">
    <property type="entry name" value="G_TR_CS"/>
</dbReference>
<dbReference type="GO" id="GO:0005525">
    <property type="term" value="F:GTP binding"/>
    <property type="evidence" value="ECO:0007669"/>
    <property type="project" value="UniProtKB-KW"/>
</dbReference>
<evidence type="ECO:0000256" key="7">
    <source>
        <dbReference type="ARBA" id="ARBA00022768"/>
    </source>
</evidence>
<dbReference type="PANTHER" id="PTHR43721:SF2">
    <property type="entry name" value="ELONGATION FACTOR TU, MITOCHONDRIAL"/>
    <property type="match status" value="1"/>
</dbReference>
<evidence type="ECO:0000256" key="1">
    <source>
        <dbReference type="ARBA" id="ARBA00007249"/>
    </source>
</evidence>
<reference evidence="14" key="1">
    <citation type="submission" date="2022-11" db="UniProtKB">
        <authorList>
            <consortium name="WormBaseParasite"/>
        </authorList>
    </citation>
    <scope>IDENTIFICATION</scope>
</reference>
<dbReference type="PROSITE" id="PS51722">
    <property type="entry name" value="G_TR_2"/>
    <property type="match status" value="1"/>
</dbReference>
<evidence type="ECO:0000313" key="13">
    <source>
        <dbReference type="Proteomes" id="UP000887561"/>
    </source>
</evidence>
<organism evidence="13 14">
    <name type="scientific">Meloidogyne javanica</name>
    <name type="common">Root-knot nematode worm</name>
    <dbReference type="NCBI Taxonomy" id="6303"/>
    <lineage>
        <taxon>Eukaryota</taxon>
        <taxon>Metazoa</taxon>
        <taxon>Ecdysozoa</taxon>
        <taxon>Nematoda</taxon>
        <taxon>Chromadorea</taxon>
        <taxon>Rhabditida</taxon>
        <taxon>Tylenchina</taxon>
        <taxon>Tylenchomorpha</taxon>
        <taxon>Tylenchoidea</taxon>
        <taxon>Meloidogynidae</taxon>
        <taxon>Meloidogyninae</taxon>
        <taxon>Meloidogyne</taxon>
        <taxon>Meloidogyne incognita group</taxon>
    </lineage>
</organism>
<dbReference type="SUPFAM" id="SSF50465">
    <property type="entry name" value="EF-Tu/eEF-1alpha/eIF2-gamma C-terminal domain"/>
    <property type="match status" value="1"/>
</dbReference>
<dbReference type="PROSITE" id="PS00301">
    <property type="entry name" value="G_TR_1"/>
    <property type="match status" value="1"/>
</dbReference>
<keyword evidence="4" id="KW-0963">Cytoplasm</keyword>
<evidence type="ECO:0000256" key="6">
    <source>
        <dbReference type="ARBA" id="ARBA00022741"/>
    </source>
</evidence>
<dbReference type="InterPro" id="IPR041709">
    <property type="entry name" value="EF-Tu_GTP-bd"/>
</dbReference>
<dbReference type="GO" id="GO:0005739">
    <property type="term" value="C:mitochondrion"/>
    <property type="evidence" value="ECO:0007669"/>
    <property type="project" value="TreeGrafter"/>
</dbReference>
<evidence type="ECO:0000256" key="10">
    <source>
        <dbReference type="ARBA" id="ARBA00022917"/>
    </source>
</evidence>
<evidence type="ECO:0000256" key="8">
    <source>
        <dbReference type="ARBA" id="ARBA00022801"/>
    </source>
</evidence>
<keyword evidence="10" id="KW-0648">Protein biosynthesis</keyword>
<evidence type="ECO:0000256" key="2">
    <source>
        <dbReference type="ARBA" id="ARBA00011245"/>
    </source>
</evidence>
<keyword evidence="7" id="KW-0251">Elongation factor</keyword>
<keyword evidence="6" id="KW-0547">Nucleotide-binding</keyword>
<evidence type="ECO:0000256" key="5">
    <source>
        <dbReference type="ARBA" id="ARBA00022723"/>
    </source>
</evidence>
<dbReference type="FunFam" id="3.40.50.300:FF:000576">
    <property type="entry name" value="Elongation factor Tu"/>
    <property type="match status" value="1"/>
</dbReference>
<evidence type="ECO:0000256" key="3">
    <source>
        <dbReference type="ARBA" id="ARBA00011986"/>
    </source>
</evidence>
<dbReference type="InterPro" id="IPR050055">
    <property type="entry name" value="EF-Tu_GTPase"/>
</dbReference>
<dbReference type="GO" id="GO:0003924">
    <property type="term" value="F:GTPase activity"/>
    <property type="evidence" value="ECO:0007669"/>
    <property type="project" value="InterPro"/>
</dbReference>